<dbReference type="PANTHER" id="PTHR31969">
    <property type="entry name" value="GEM-LIKE PROTEIN 2"/>
    <property type="match status" value="1"/>
</dbReference>
<dbReference type="InterPro" id="IPR011993">
    <property type="entry name" value="PH-like_dom_sf"/>
</dbReference>
<dbReference type="OrthoDB" id="1876989at2759"/>
<dbReference type="AlphaFoldDB" id="A0A8T3C6Q5"/>
<accession>A0A8T3C6Q5</accession>
<organism evidence="3 4">
    <name type="scientific">Dendrobium nobile</name>
    <name type="common">Orchid</name>
    <dbReference type="NCBI Taxonomy" id="94219"/>
    <lineage>
        <taxon>Eukaryota</taxon>
        <taxon>Viridiplantae</taxon>
        <taxon>Streptophyta</taxon>
        <taxon>Embryophyta</taxon>
        <taxon>Tracheophyta</taxon>
        <taxon>Spermatophyta</taxon>
        <taxon>Magnoliopsida</taxon>
        <taxon>Liliopsida</taxon>
        <taxon>Asparagales</taxon>
        <taxon>Orchidaceae</taxon>
        <taxon>Epidendroideae</taxon>
        <taxon>Malaxideae</taxon>
        <taxon>Dendrobiinae</taxon>
        <taxon>Dendrobium</taxon>
    </lineage>
</organism>
<evidence type="ECO:0000313" key="3">
    <source>
        <dbReference type="EMBL" id="KAI0529463.1"/>
    </source>
</evidence>
<dbReference type="EMBL" id="JAGYWB010000002">
    <property type="protein sequence ID" value="KAI0529463.1"/>
    <property type="molecule type" value="Genomic_DNA"/>
</dbReference>
<sequence>MLPPNGYPLPPYSKDGDLQVGTWVMGTPMVPLAHPAPNQKAAAWAPVDYSQASSSAAYNPSYDMYSDTAHAVPNNPYVHFYPVTGSSDGRTKENIFKVLDRCGKKLEQSTRNAGVLACNVWIHLKTGPSITDAAMARIAQRTKVFAEGGNDKIFQQNFGIYTGEELRKAFACYLSTSTGPVIGTLYLSSLRLAFCSDNPLCHYTPLGQQEWVYYKVVVQLDQLSDVIPSSNPKNPAEKYIQIVTSDSHEFWFMGFVSYEKALKNLKDALQLAHRKYNHQI</sequence>
<evidence type="ECO:0000256" key="1">
    <source>
        <dbReference type="ARBA" id="ARBA00009414"/>
    </source>
</evidence>
<dbReference type="InterPro" id="IPR004182">
    <property type="entry name" value="GRAM"/>
</dbReference>
<gene>
    <name evidence="3" type="ORF">KFK09_002013</name>
</gene>
<reference evidence="3" key="1">
    <citation type="journal article" date="2022" name="Front. Genet.">
        <title>Chromosome-Scale Assembly of the Dendrobium nobile Genome Provides Insights Into the Molecular Mechanism of the Biosynthesis of the Medicinal Active Ingredient of Dendrobium.</title>
        <authorList>
            <person name="Xu Q."/>
            <person name="Niu S.-C."/>
            <person name="Li K.-L."/>
            <person name="Zheng P.-J."/>
            <person name="Zhang X.-J."/>
            <person name="Jia Y."/>
            <person name="Liu Y."/>
            <person name="Niu Y.-X."/>
            <person name="Yu L.-H."/>
            <person name="Chen D.-F."/>
            <person name="Zhang G.-Q."/>
        </authorList>
    </citation>
    <scope>NUCLEOTIDE SEQUENCE</scope>
    <source>
        <tissue evidence="3">Leaf</tissue>
    </source>
</reference>
<comment type="similarity">
    <text evidence="1">Belongs to the GEM family.</text>
</comment>
<comment type="caution">
    <text evidence="3">The sequence shown here is derived from an EMBL/GenBank/DDBJ whole genome shotgun (WGS) entry which is preliminary data.</text>
</comment>
<evidence type="ECO:0000313" key="4">
    <source>
        <dbReference type="Proteomes" id="UP000829196"/>
    </source>
</evidence>
<name>A0A8T3C6Q5_DENNO</name>
<dbReference type="SMART" id="SM00568">
    <property type="entry name" value="GRAM"/>
    <property type="match status" value="1"/>
</dbReference>
<dbReference type="Gene3D" id="2.30.29.30">
    <property type="entry name" value="Pleckstrin-homology domain (PH domain)/Phosphotyrosine-binding domain (PTB)"/>
    <property type="match status" value="1"/>
</dbReference>
<proteinExistence type="inferred from homology"/>
<evidence type="ECO:0000259" key="2">
    <source>
        <dbReference type="SMART" id="SM00568"/>
    </source>
</evidence>
<keyword evidence="4" id="KW-1185">Reference proteome</keyword>
<feature type="domain" description="GRAM" evidence="2">
    <location>
        <begin position="152"/>
        <end position="230"/>
    </location>
</feature>
<dbReference type="InterPro" id="IPR037848">
    <property type="entry name" value="GEM-like"/>
</dbReference>
<dbReference type="CDD" id="cd13222">
    <property type="entry name" value="PH-GRAM_GEM"/>
    <property type="match status" value="1"/>
</dbReference>
<dbReference type="Proteomes" id="UP000829196">
    <property type="component" value="Unassembled WGS sequence"/>
</dbReference>
<dbReference type="Pfam" id="PF02893">
    <property type="entry name" value="GRAM"/>
    <property type="match status" value="1"/>
</dbReference>
<protein>
    <recommendedName>
        <fullName evidence="2">GRAM domain-containing protein</fullName>
    </recommendedName>
</protein>